<feature type="non-terminal residue" evidence="2">
    <location>
        <position position="1"/>
    </location>
</feature>
<evidence type="ECO:0000256" key="1">
    <source>
        <dbReference type="SAM" id="MobiDB-lite"/>
    </source>
</evidence>
<dbReference type="AlphaFoldDB" id="X1S1V7"/>
<dbReference type="EMBL" id="BARW01014051">
    <property type="protein sequence ID" value="GAI73151.1"/>
    <property type="molecule type" value="Genomic_DNA"/>
</dbReference>
<feature type="region of interest" description="Disordered" evidence="1">
    <location>
        <begin position="1"/>
        <end position="35"/>
    </location>
</feature>
<protein>
    <submittedName>
        <fullName evidence="2">Uncharacterized protein</fullName>
    </submittedName>
</protein>
<feature type="compositionally biased region" description="Basic and acidic residues" evidence="1">
    <location>
        <begin position="10"/>
        <end position="26"/>
    </location>
</feature>
<organism evidence="2">
    <name type="scientific">marine sediment metagenome</name>
    <dbReference type="NCBI Taxonomy" id="412755"/>
    <lineage>
        <taxon>unclassified sequences</taxon>
        <taxon>metagenomes</taxon>
        <taxon>ecological metagenomes</taxon>
    </lineage>
</organism>
<reference evidence="2" key="1">
    <citation type="journal article" date="2014" name="Front. Microbiol.">
        <title>High frequency of phylogenetically diverse reductive dehalogenase-homologous genes in deep subseafloor sedimentary metagenomes.</title>
        <authorList>
            <person name="Kawai M."/>
            <person name="Futagami T."/>
            <person name="Toyoda A."/>
            <person name="Takaki Y."/>
            <person name="Nishi S."/>
            <person name="Hori S."/>
            <person name="Arai W."/>
            <person name="Tsubouchi T."/>
            <person name="Morono Y."/>
            <person name="Uchiyama I."/>
            <person name="Ito T."/>
            <person name="Fujiyama A."/>
            <person name="Inagaki F."/>
            <person name="Takami H."/>
        </authorList>
    </citation>
    <scope>NUCLEOTIDE SEQUENCE</scope>
    <source>
        <strain evidence="2">Expedition CK06-06</strain>
    </source>
</reference>
<comment type="caution">
    <text evidence="2">The sequence shown here is derived from an EMBL/GenBank/DDBJ whole genome shotgun (WGS) entry which is preliminary data.</text>
</comment>
<gene>
    <name evidence="2" type="ORF">S12H4_25239</name>
</gene>
<sequence>GNIGDGKTTSPKDDPHYHGTKSEALAEKAGTIIIP</sequence>
<accession>X1S1V7</accession>
<proteinExistence type="predicted"/>
<evidence type="ECO:0000313" key="2">
    <source>
        <dbReference type="EMBL" id="GAI73151.1"/>
    </source>
</evidence>
<name>X1S1V7_9ZZZZ</name>